<evidence type="ECO:0000259" key="2">
    <source>
        <dbReference type="PROSITE" id="PS51782"/>
    </source>
</evidence>
<proteinExistence type="predicted"/>
<keyword evidence="1" id="KW-0732">Signal</keyword>
<sequence>MKFVLSLFLWVWACFSIAAQDDFYWVTAEQGDGIFSLLRKQGLDPAKHYKDFLELNTEGLKNGSDLKVGVAYKVPVSKDSFKKTGVLVESEENVEAPIFDKELGKMSLKSETLREAVYYLIAYAGEQGDESFVQDIAKSVAADLITNGAQVYIMDKIELDDASLSDTQKMNSFIETINKKYLQNSGKYQRVLIIRADNKVEKRNMNIAVYHHNKSEQGQRFADNIQNVFEQNSVSNISSTKADRVFKDKTSLYLARNILPAISLITLDDDAKTANEKISLKTDKQKLASLLSNGIMNDFVDLEIEN</sequence>
<organism evidence="3 4">
    <name type="scientific">Flagellimonas zhangzhouensis</name>
    <dbReference type="NCBI Taxonomy" id="1073328"/>
    <lineage>
        <taxon>Bacteria</taxon>
        <taxon>Pseudomonadati</taxon>
        <taxon>Bacteroidota</taxon>
        <taxon>Flavobacteriia</taxon>
        <taxon>Flavobacteriales</taxon>
        <taxon>Flavobacteriaceae</taxon>
        <taxon>Flagellimonas</taxon>
    </lineage>
</organism>
<dbReference type="Proteomes" id="UP000199592">
    <property type="component" value="Unassembled WGS sequence"/>
</dbReference>
<gene>
    <name evidence="3" type="ORF">SAMN04487892_2137</name>
</gene>
<reference evidence="4" key="1">
    <citation type="submission" date="2016-10" db="EMBL/GenBank/DDBJ databases">
        <authorList>
            <person name="Varghese N."/>
            <person name="Submissions S."/>
        </authorList>
    </citation>
    <scope>NUCLEOTIDE SEQUENCE [LARGE SCALE GENOMIC DNA]</scope>
    <source>
        <strain evidence="4">DSM 25030</strain>
    </source>
</reference>
<name>A0A1H2VLX8_9FLAO</name>
<dbReference type="OrthoDB" id="936124at2"/>
<dbReference type="PROSITE" id="PS51782">
    <property type="entry name" value="LYSM"/>
    <property type="match status" value="1"/>
</dbReference>
<evidence type="ECO:0000256" key="1">
    <source>
        <dbReference type="SAM" id="SignalP"/>
    </source>
</evidence>
<accession>A0A1H2VLX8</accession>
<dbReference type="STRING" id="1073328.SAMN05216294_0156"/>
<feature type="domain" description="LysM" evidence="2">
    <location>
        <begin position="24"/>
        <end position="74"/>
    </location>
</feature>
<evidence type="ECO:0000313" key="3">
    <source>
        <dbReference type="EMBL" id="SDW69312.1"/>
    </source>
</evidence>
<evidence type="ECO:0000313" key="4">
    <source>
        <dbReference type="Proteomes" id="UP000199592"/>
    </source>
</evidence>
<feature type="chain" id="PRO_5011684787" evidence="1">
    <location>
        <begin position="19"/>
        <end position="306"/>
    </location>
</feature>
<feature type="signal peptide" evidence="1">
    <location>
        <begin position="1"/>
        <end position="18"/>
    </location>
</feature>
<dbReference type="EMBL" id="FNMY01000002">
    <property type="protein sequence ID" value="SDW69312.1"/>
    <property type="molecule type" value="Genomic_DNA"/>
</dbReference>
<keyword evidence="4" id="KW-1185">Reference proteome</keyword>
<dbReference type="InterPro" id="IPR018392">
    <property type="entry name" value="LysM"/>
</dbReference>
<dbReference type="AlphaFoldDB" id="A0A1H2VLX8"/>
<dbReference type="RefSeq" id="WP_090291703.1">
    <property type="nucleotide sequence ID" value="NZ_FNKI01000001.1"/>
</dbReference>
<protein>
    <submittedName>
        <fullName evidence="3">N-acetylmuramoyl-L-alanine amidase</fullName>
    </submittedName>
</protein>